<evidence type="ECO:0000256" key="1">
    <source>
        <dbReference type="ARBA" id="ARBA00005964"/>
    </source>
</evidence>
<dbReference type="Pfam" id="PF00135">
    <property type="entry name" value="COesterase"/>
    <property type="match status" value="1"/>
</dbReference>
<keyword evidence="6" id="KW-1185">Reference proteome</keyword>
<dbReference type="InterPro" id="IPR050309">
    <property type="entry name" value="Type-B_Carboxylest/Lipase"/>
</dbReference>
<feature type="domain" description="Carboxylesterase type B" evidence="4">
    <location>
        <begin position="14"/>
        <end position="493"/>
    </location>
</feature>
<dbReference type="RefSeq" id="WP_098455546.1">
    <property type="nucleotide sequence ID" value="NZ_PDJG01000001.1"/>
</dbReference>
<dbReference type="EC" id="3.1.1.-" evidence="3"/>
<dbReference type="PANTHER" id="PTHR11559">
    <property type="entry name" value="CARBOXYLESTERASE"/>
    <property type="match status" value="1"/>
</dbReference>
<dbReference type="SUPFAM" id="SSF53474">
    <property type="entry name" value="alpha/beta-Hydrolases"/>
    <property type="match status" value="1"/>
</dbReference>
<evidence type="ECO:0000259" key="4">
    <source>
        <dbReference type="Pfam" id="PF00135"/>
    </source>
</evidence>
<organism evidence="5 6">
    <name type="scientific">Sanguibacter antarcticus</name>
    <dbReference type="NCBI Taxonomy" id="372484"/>
    <lineage>
        <taxon>Bacteria</taxon>
        <taxon>Bacillati</taxon>
        <taxon>Actinomycetota</taxon>
        <taxon>Actinomycetes</taxon>
        <taxon>Micrococcales</taxon>
        <taxon>Sanguibacteraceae</taxon>
        <taxon>Sanguibacter</taxon>
    </lineage>
</organism>
<dbReference type="Gene3D" id="3.40.50.1820">
    <property type="entry name" value="alpha/beta hydrolase"/>
    <property type="match status" value="1"/>
</dbReference>
<evidence type="ECO:0000313" key="5">
    <source>
        <dbReference type="EMBL" id="PFG34526.1"/>
    </source>
</evidence>
<dbReference type="PROSITE" id="PS00941">
    <property type="entry name" value="CARBOXYLESTERASE_B_2"/>
    <property type="match status" value="1"/>
</dbReference>
<dbReference type="Proteomes" id="UP000225548">
    <property type="component" value="Unassembled WGS sequence"/>
</dbReference>
<dbReference type="GO" id="GO:0016787">
    <property type="term" value="F:hydrolase activity"/>
    <property type="evidence" value="ECO:0007669"/>
    <property type="project" value="UniProtKB-KW"/>
</dbReference>
<dbReference type="EMBL" id="PDJG01000001">
    <property type="protein sequence ID" value="PFG34526.1"/>
    <property type="molecule type" value="Genomic_DNA"/>
</dbReference>
<evidence type="ECO:0000313" key="6">
    <source>
        <dbReference type="Proteomes" id="UP000225548"/>
    </source>
</evidence>
<evidence type="ECO:0000256" key="2">
    <source>
        <dbReference type="ARBA" id="ARBA00022801"/>
    </source>
</evidence>
<dbReference type="InterPro" id="IPR019826">
    <property type="entry name" value="Carboxylesterase_B_AS"/>
</dbReference>
<comment type="caution">
    <text evidence="5">The sequence shown here is derived from an EMBL/GenBank/DDBJ whole genome shotgun (WGS) entry which is preliminary data.</text>
</comment>
<comment type="similarity">
    <text evidence="1 3">Belongs to the type-B carboxylesterase/lipase family.</text>
</comment>
<accession>A0A2A9E7B5</accession>
<proteinExistence type="inferred from homology"/>
<dbReference type="PROSITE" id="PS00122">
    <property type="entry name" value="CARBOXYLESTERASE_B_1"/>
    <property type="match status" value="1"/>
</dbReference>
<evidence type="ECO:0000256" key="3">
    <source>
        <dbReference type="RuleBase" id="RU361235"/>
    </source>
</evidence>
<protein>
    <recommendedName>
        <fullName evidence="3">Carboxylic ester hydrolase</fullName>
        <ecNumber evidence="3">3.1.1.-</ecNumber>
    </recommendedName>
</protein>
<dbReference type="AlphaFoldDB" id="A0A2A9E7B5"/>
<dbReference type="OrthoDB" id="3199405at2"/>
<dbReference type="InterPro" id="IPR002018">
    <property type="entry name" value="CarbesteraseB"/>
</dbReference>
<gene>
    <name evidence="5" type="ORF">ATL42_2440</name>
</gene>
<name>A0A2A9E7B5_9MICO</name>
<keyword evidence="2 3" id="KW-0378">Hydrolase</keyword>
<reference evidence="5 6" key="1">
    <citation type="submission" date="2017-10" db="EMBL/GenBank/DDBJ databases">
        <title>Sequencing the genomes of 1000 actinobacteria strains.</title>
        <authorList>
            <person name="Klenk H.-P."/>
        </authorList>
    </citation>
    <scope>NUCLEOTIDE SEQUENCE [LARGE SCALE GENOMIC DNA]</scope>
    <source>
        <strain evidence="5 6">DSM 18966</strain>
    </source>
</reference>
<dbReference type="InterPro" id="IPR019819">
    <property type="entry name" value="Carboxylesterase_B_CS"/>
</dbReference>
<sequence length="514" mass="54440">MSSTDNPTPTRTVSTQVDVGQGRVRGTITASGLRAFRGIPYAAPPVGNLRFRAPQGPVPWTGTRNAMHHGPVAPQRVTQGFSAAGPETEQSEDCLTLSILAPQPGPDDAPRPVLVWFHGGAFSRGAGSAPAYAADTLVARGDIVVVTVNYRLGALGFLDFSQYSTPRRTFESNLGLRDQVAALEWVRDNIAVFGGDPSQVTIAGQSSGGAAVTTLMCVPSARGLFHRAIAQSPTLAAAYSPERAAGWARDFINWLHTTESLAVDALLSASPKELVNAGARLAALVPVETPGALCMSPVVDGDFLPEHPLDAFAGGRSAPVPFLVGSTKHEGIVFARPGTSDVPITPEAINLMFEITDPGAQLQVLSAYPGYPSARARAQLGGDATFWVPAVEAAQAHATRSPTFVYRYDFMTPALNLAGQGGGHGTDLVPVFGLLDSARGRGMTWLGGREELAAVSDRMQESWLSFVRTGAPVAGWPSYDADDRPTMIFDARDRVISDPGRERRRAWDGVAGYR</sequence>
<dbReference type="InterPro" id="IPR029058">
    <property type="entry name" value="AB_hydrolase_fold"/>
</dbReference>